<organism evidence="4">
    <name type="scientific">uncultured Caudovirales phage</name>
    <dbReference type="NCBI Taxonomy" id="2100421"/>
    <lineage>
        <taxon>Viruses</taxon>
        <taxon>Duplodnaviria</taxon>
        <taxon>Heunggongvirae</taxon>
        <taxon>Uroviricota</taxon>
        <taxon>Caudoviricetes</taxon>
        <taxon>Peduoviridae</taxon>
        <taxon>Maltschvirus</taxon>
        <taxon>Maltschvirus maltsch</taxon>
    </lineage>
</organism>
<evidence type="ECO:0000313" key="3">
    <source>
        <dbReference type="EMBL" id="CAB4181200.1"/>
    </source>
</evidence>
<evidence type="ECO:0000313" key="6">
    <source>
        <dbReference type="EMBL" id="CAB5227480.1"/>
    </source>
</evidence>
<evidence type="ECO:0000313" key="2">
    <source>
        <dbReference type="EMBL" id="CAB4176576.1"/>
    </source>
</evidence>
<evidence type="ECO:0000313" key="5">
    <source>
        <dbReference type="EMBL" id="CAB4210386.1"/>
    </source>
</evidence>
<reference evidence="4" key="1">
    <citation type="submission" date="2020-05" db="EMBL/GenBank/DDBJ databases">
        <authorList>
            <person name="Chiriac C."/>
            <person name="Salcher M."/>
            <person name="Ghai R."/>
            <person name="Kavagutti S V."/>
        </authorList>
    </citation>
    <scope>NUCLEOTIDE SEQUENCE</scope>
</reference>
<accession>A0A6J5RX51</accession>
<dbReference type="EMBL" id="LR796838">
    <property type="protein sequence ID" value="CAB4169118.1"/>
    <property type="molecule type" value="Genomic_DNA"/>
</dbReference>
<protein>
    <submittedName>
        <fullName evidence="4">Uncharacterized protein</fullName>
    </submittedName>
</protein>
<evidence type="ECO:0000313" key="1">
    <source>
        <dbReference type="EMBL" id="CAB4169118.1"/>
    </source>
</evidence>
<dbReference type="EMBL" id="LR798377">
    <property type="protein sequence ID" value="CAB5227480.1"/>
    <property type="molecule type" value="Genomic_DNA"/>
</dbReference>
<proteinExistence type="predicted"/>
<name>A0A6J5RX51_9CAUD</name>
<sequence>MNPWVFVAALVIYIVVSKWKGSPVEPGPLVPSILSAPIPPAPASRPAETRRTTEARTGGVNPMLLAAVMVPWGLLAWSHLGISPETKPDRPPAPAPDGWPSLDLRGAFVGETAAEDALTTQYLSDSLAGWVAYDGTLKEPRLKTGSAFADIRRIAREGRMEGQTLGGRQPVAKERIKAFLDAAVGDFGGPADPPFRAKFVRAMNDITAASAAAVGRKP</sequence>
<gene>
    <name evidence="3" type="ORF">UFOVP1073_16</name>
    <name evidence="4" type="ORF">UFOVP1308_55</name>
    <name evidence="5" type="ORF">UFOVP1423_14</name>
    <name evidence="6" type="ORF">UFOVP1520_59</name>
    <name evidence="1" type="ORF">UFOVP898_18</name>
    <name evidence="2" type="ORF">UFOVP985_41</name>
</gene>
<dbReference type="EMBL" id="LR796942">
    <property type="protein sequence ID" value="CAB4176576.1"/>
    <property type="molecule type" value="Genomic_DNA"/>
</dbReference>
<dbReference type="EMBL" id="LR797009">
    <property type="protein sequence ID" value="CAB4181200.1"/>
    <property type="molecule type" value="Genomic_DNA"/>
</dbReference>
<dbReference type="EMBL" id="LR797361">
    <property type="protein sequence ID" value="CAB4210386.1"/>
    <property type="molecule type" value="Genomic_DNA"/>
</dbReference>
<dbReference type="EMBL" id="LR797259">
    <property type="protein sequence ID" value="CAB4198181.1"/>
    <property type="molecule type" value="Genomic_DNA"/>
</dbReference>
<evidence type="ECO:0000313" key="4">
    <source>
        <dbReference type="EMBL" id="CAB4198181.1"/>
    </source>
</evidence>